<dbReference type="InterPro" id="IPR050527">
    <property type="entry name" value="Snail/Krueppel_Znf"/>
</dbReference>
<dbReference type="PROSITE" id="PS50157">
    <property type="entry name" value="ZINC_FINGER_C2H2_2"/>
    <property type="match status" value="1"/>
</dbReference>
<dbReference type="Proteomes" id="UP000274504">
    <property type="component" value="Unassembled WGS sequence"/>
</dbReference>
<feature type="compositionally biased region" description="Basic and acidic residues" evidence="12">
    <location>
        <begin position="1583"/>
        <end position="1611"/>
    </location>
</feature>
<evidence type="ECO:0000256" key="1">
    <source>
        <dbReference type="ARBA" id="ARBA00004123"/>
    </source>
</evidence>
<evidence type="ECO:0000313" key="17">
    <source>
        <dbReference type="WBParaSite" id="HDID_0000154201-mRNA-1"/>
    </source>
</evidence>
<dbReference type="GO" id="GO:0000981">
    <property type="term" value="F:DNA-binding transcription factor activity, RNA polymerase II-specific"/>
    <property type="evidence" value="ECO:0007669"/>
    <property type="project" value="TreeGrafter"/>
</dbReference>
<evidence type="ECO:0000256" key="8">
    <source>
        <dbReference type="ARBA" id="ARBA00023125"/>
    </source>
</evidence>
<evidence type="ECO:0000313" key="16">
    <source>
        <dbReference type="Proteomes" id="UP000274504"/>
    </source>
</evidence>
<keyword evidence="6" id="KW-0862">Zinc</keyword>
<evidence type="ECO:0000256" key="3">
    <source>
        <dbReference type="ARBA" id="ARBA00022723"/>
    </source>
</evidence>
<feature type="signal peptide" evidence="13">
    <location>
        <begin position="1"/>
        <end position="22"/>
    </location>
</feature>
<proteinExistence type="inferred from homology"/>
<gene>
    <name evidence="15" type="ORF">HDID_LOCUS1543</name>
</gene>
<keyword evidence="3" id="KW-0479">Metal-binding</keyword>
<dbReference type="GO" id="GO:0000978">
    <property type="term" value="F:RNA polymerase II cis-regulatory region sequence-specific DNA binding"/>
    <property type="evidence" value="ECO:0007669"/>
    <property type="project" value="TreeGrafter"/>
</dbReference>
<feature type="region of interest" description="Disordered" evidence="12">
    <location>
        <begin position="706"/>
        <end position="734"/>
    </location>
</feature>
<evidence type="ECO:0000256" key="11">
    <source>
        <dbReference type="PROSITE-ProRule" id="PRU00042"/>
    </source>
</evidence>
<evidence type="ECO:0000259" key="14">
    <source>
        <dbReference type="PROSITE" id="PS50157"/>
    </source>
</evidence>
<evidence type="ECO:0000313" key="15">
    <source>
        <dbReference type="EMBL" id="VDL19004.1"/>
    </source>
</evidence>
<feature type="compositionally biased region" description="Low complexity" evidence="12">
    <location>
        <begin position="1120"/>
        <end position="1143"/>
    </location>
</feature>
<dbReference type="WBParaSite" id="HDID_0000154201-mRNA-1">
    <property type="protein sequence ID" value="HDID_0000154201-mRNA-1"/>
    <property type="gene ID" value="HDID_0000154201"/>
</dbReference>
<reference evidence="17" key="1">
    <citation type="submission" date="2016-04" db="UniProtKB">
        <authorList>
            <consortium name="WormBaseParasite"/>
        </authorList>
    </citation>
    <scope>IDENTIFICATION</scope>
</reference>
<keyword evidence="4" id="KW-0677">Repeat</keyword>
<name>A0A158QCI3_HYMDI</name>
<accession>A0A158QCI3</accession>
<feature type="compositionally biased region" description="Polar residues" evidence="12">
    <location>
        <begin position="1105"/>
        <end position="1119"/>
    </location>
</feature>
<dbReference type="Gene3D" id="3.30.160.60">
    <property type="entry name" value="Classic Zinc Finger"/>
    <property type="match status" value="1"/>
</dbReference>
<feature type="compositionally biased region" description="Low complexity" evidence="12">
    <location>
        <begin position="711"/>
        <end position="720"/>
    </location>
</feature>
<keyword evidence="5 11" id="KW-0863">Zinc-finger</keyword>
<dbReference type="EMBL" id="UYSG01000290">
    <property type="protein sequence ID" value="VDL19004.1"/>
    <property type="molecule type" value="Genomic_DNA"/>
</dbReference>
<comment type="similarity">
    <text evidence="2">Belongs to the krueppel C2H2-type zinc-finger protein family.</text>
</comment>
<dbReference type="SMART" id="SM00355">
    <property type="entry name" value="ZnF_C2H2"/>
    <property type="match status" value="12"/>
</dbReference>
<organism evidence="17">
    <name type="scientific">Hymenolepis diminuta</name>
    <name type="common">Rat tapeworm</name>
    <dbReference type="NCBI Taxonomy" id="6216"/>
    <lineage>
        <taxon>Eukaryota</taxon>
        <taxon>Metazoa</taxon>
        <taxon>Spiralia</taxon>
        <taxon>Lophotrochozoa</taxon>
        <taxon>Platyhelminthes</taxon>
        <taxon>Cestoda</taxon>
        <taxon>Eucestoda</taxon>
        <taxon>Cyclophyllidea</taxon>
        <taxon>Hymenolepididae</taxon>
        <taxon>Hymenolepis</taxon>
    </lineage>
</organism>
<feature type="compositionally biased region" description="Polar residues" evidence="12">
    <location>
        <begin position="1528"/>
        <end position="1540"/>
    </location>
</feature>
<comment type="subcellular location">
    <subcellularLocation>
        <location evidence="1">Nucleus</location>
    </subcellularLocation>
</comment>
<keyword evidence="10" id="KW-0539">Nucleus</keyword>
<feature type="region of interest" description="Disordered" evidence="12">
    <location>
        <begin position="1105"/>
        <end position="1143"/>
    </location>
</feature>
<dbReference type="OrthoDB" id="125347at2759"/>
<dbReference type="GO" id="GO:0008270">
    <property type="term" value="F:zinc ion binding"/>
    <property type="evidence" value="ECO:0007669"/>
    <property type="project" value="UniProtKB-KW"/>
</dbReference>
<sequence length="1611" mass="180304">MVYEPILLRFVVLLSSDALMTATDTTFLGTAVTCMAASIHRLESSDGAFVCTKCSQFKGTWDQGKFATHLATLHHNSEFISCPYCGCSFPRLFLTSHIASHFQRSYSEFRKSYRSYVNSCPSPGCKFQTNDIHVLRVHQSFNHPQERGNYRCYHCLKEAKSLDALDSHISSKAIRLYHCPLSYCTIKSPSKLAVIDHAIRVHGLSSPICIQASVEYICKYKGNFPSYLRSYIAAEEEEEVTALSSPKRAKDADEKATLTPSPLATRRMDNPAECKALCLRCPKCNLSTRIWDRFQSHLKSCIILPLSYTIYWCPKCSTVSTERDLMEEHVQEKHDSQVSLLACLSFLTVLSFVRVPASCSRRRSSRQFAQWWCACAPNTAWWLNKRDARRGQARRCHAMRTLIGDDENHHRYYCLAYGNRCCCGALSLSGRVHLNSTLHIFRFALIMEVVSMITETCCEAGTMLKDVKKDSFHNFVIPDPILLSTVASLFTPPPTIPLNVLPSLFPTPTSVLPSVKPSTSIATNIPLPDANPLFTPNNGLLSIMMSAFTNPNTLSTLNNNNNSSIESIIDNLKNLIPNNVQIDRGSNHSTGIGEDPDTPASPSNSVREEEKISFYFDEELFRNENSNRYSNDTLESLVELLHKSCSYVIKIIGKERNRKVPQCPVCNRTFNYGLPDFKRHLLAMHLDAPRDHIKDLTKCLRSSKVESGATSSPLSPSLSSEEQEKQAAMRQWRSTTTEPGVVRIPLPYSIAVLERLLVQDDEVTPEQRVSIMEKMKIYCTMKAITETRDGVRRHKCCQCKYISPHALADVRKHIMGSHCGISTKHFRHCLQASRLDNSDFGLLSDDRLIRMAHDSRSKKHDNNVNNANLENDESEAGSLADVRLNHSTPSPESREPDENGISRFTTLIPGSKTPVKVRIRGPIPPGEAVTNSTPTIQSSTFLNVSTSNEVNDSSSTIDLAELVKENPALIGADRIVDLPLPYSKNVLRKLLENAGATPKQIVEINEKMEVYSLRTMKRICAGDKTLAFRCSCKRLFVTSRQPDAKMRPATLADSRRHVMGVHAKISHEFITICCQASRICRENGFELFNDEMLFRLAMDRPIKLNTTDASPSDRQSSHQAPRTASSRSSNSRLGSLPPLRPLADISADNSEEERSMANNRFSLPNVLHDSVTASNGGLDDEDSEEPIDMSRVLSCLNEQDPGSIERIIDLPYSKTALQSLVHDYCPENYFLELKKKMQIYTKYKVFVQRRNKRRYFCCSGCPSISPHGMGDIRKHILGVHAKVPERYKAAAMHCSRLSREDNTLLSDDNLLQLAKMKWKGTVIRPLSEISMVTSSEVPSTARYQRNSVNRLPEFDTTTASATPVVLNRTLKGRDAIPYYSCSACRVASEDPAAMRSHVVREHLGVPAYECPECTEAFITPCNLVTHCVSAHENCVPTIPPPVLATPFRVAMQSVSINNHDVPIYPSELMLKEEVAKEDEDMGQLWTSWNLPSSFNVTPKAQEEEEASCMNGKYDEPVPSSPAVFPTTINVRPTPAPSNNGAAIGSSRRKPAKANLVQLKQPPKMTTIVDPFNMKDTDGEEEEVVVKEEERDDDGIPPKKARLDESAIETTH</sequence>
<evidence type="ECO:0000256" key="10">
    <source>
        <dbReference type="ARBA" id="ARBA00023242"/>
    </source>
</evidence>
<dbReference type="PANTHER" id="PTHR24388:SF96">
    <property type="entry name" value="GENE, 32687-RELATED"/>
    <property type="match status" value="1"/>
</dbReference>
<dbReference type="InterPro" id="IPR013087">
    <property type="entry name" value="Znf_C2H2_type"/>
</dbReference>
<dbReference type="STRING" id="6216.A0A158QCI3"/>
<evidence type="ECO:0000256" key="5">
    <source>
        <dbReference type="ARBA" id="ARBA00022771"/>
    </source>
</evidence>
<keyword evidence="8" id="KW-0238">DNA-binding</keyword>
<evidence type="ECO:0000256" key="4">
    <source>
        <dbReference type="ARBA" id="ARBA00022737"/>
    </source>
</evidence>
<feature type="region of interest" description="Disordered" evidence="12">
    <location>
        <begin position="854"/>
        <end position="907"/>
    </location>
</feature>
<reference evidence="15 16" key="2">
    <citation type="submission" date="2018-11" db="EMBL/GenBank/DDBJ databases">
        <authorList>
            <consortium name="Pathogen Informatics"/>
        </authorList>
    </citation>
    <scope>NUCLEOTIDE SEQUENCE [LARGE SCALE GENOMIC DNA]</scope>
</reference>
<feature type="domain" description="C2H2-type" evidence="14">
    <location>
        <begin position="1408"/>
        <end position="1436"/>
    </location>
</feature>
<evidence type="ECO:0000256" key="7">
    <source>
        <dbReference type="ARBA" id="ARBA00023015"/>
    </source>
</evidence>
<feature type="region of interest" description="Disordered" evidence="12">
    <location>
        <begin position="583"/>
        <end position="608"/>
    </location>
</feature>
<feature type="chain" id="PRO_5043135340" evidence="13">
    <location>
        <begin position="23"/>
        <end position="1611"/>
    </location>
</feature>
<dbReference type="PROSITE" id="PS00028">
    <property type="entry name" value="ZINC_FINGER_C2H2_1"/>
    <property type="match status" value="1"/>
</dbReference>
<protein>
    <submittedName>
        <fullName evidence="17">C2H2-type domain-containing protein</fullName>
    </submittedName>
</protein>
<feature type="region of interest" description="Disordered" evidence="12">
    <location>
        <begin position="1528"/>
        <end position="1611"/>
    </location>
</feature>
<keyword evidence="7" id="KW-0805">Transcription regulation</keyword>
<evidence type="ECO:0000256" key="13">
    <source>
        <dbReference type="SAM" id="SignalP"/>
    </source>
</evidence>
<dbReference type="GO" id="GO:0005634">
    <property type="term" value="C:nucleus"/>
    <property type="evidence" value="ECO:0007669"/>
    <property type="project" value="UniProtKB-SubCell"/>
</dbReference>
<evidence type="ECO:0000256" key="12">
    <source>
        <dbReference type="SAM" id="MobiDB-lite"/>
    </source>
</evidence>
<dbReference type="PANTHER" id="PTHR24388">
    <property type="entry name" value="ZINC FINGER PROTEIN"/>
    <property type="match status" value="1"/>
</dbReference>
<evidence type="ECO:0000256" key="9">
    <source>
        <dbReference type="ARBA" id="ARBA00023163"/>
    </source>
</evidence>
<evidence type="ECO:0000256" key="2">
    <source>
        <dbReference type="ARBA" id="ARBA00006991"/>
    </source>
</evidence>
<keyword evidence="9" id="KW-0804">Transcription</keyword>
<keyword evidence="13" id="KW-0732">Signal</keyword>
<evidence type="ECO:0000256" key="6">
    <source>
        <dbReference type="ARBA" id="ARBA00022833"/>
    </source>
</evidence>